<dbReference type="RefSeq" id="WP_260220448.1">
    <property type="nucleotide sequence ID" value="NZ_JAJAGO010000012.1"/>
</dbReference>
<comment type="caution">
    <text evidence="2">The sequence shown here is derived from an EMBL/GenBank/DDBJ whole genome shotgun (WGS) entry which is preliminary data.</text>
</comment>
<evidence type="ECO:0000256" key="1">
    <source>
        <dbReference type="SAM" id="MobiDB-lite"/>
    </source>
</evidence>
<feature type="compositionally biased region" description="Low complexity" evidence="1">
    <location>
        <begin position="17"/>
        <end position="30"/>
    </location>
</feature>
<dbReference type="EMBL" id="JAJAGO010000012">
    <property type="protein sequence ID" value="MCT2593101.1"/>
    <property type="molecule type" value="Genomic_DNA"/>
</dbReference>
<feature type="compositionally biased region" description="Basic and acidic residues" evidence="1">
    <location>
        <begin position="53"/>
        <end position="63"/>
    </location>
</feature>
<organism evidence="2 3">
    <name type="scientific">Streptomyces gossypii</name>
    <dbReference type="NCBI Taxonomy" id="2883101"/>
    <lineage>
        <taxon>Bacteria</taxon>
        <taxon>Bacillati</taxon>
        <taxon>Actinomycetota</taxon>
        <taxon>Actinomycetes</taxon>
        <taxon>Kitasatosporales</taxon>
        <taxon>Streptomycetaceae</taxon>
        <taxon>Streptomyces</taxon>
    </lineage>
</organism>
<evidence type="ECO:0000313" key="2">
    <source>
        <dbReference type="EMBL" id="MCT2593101.1"/>
    </source>
</evidence>
<name>A0ABT2JZ34_9ACTN</name>
<protein>
    <submittedName>
        <fullName evidence="2">Uncharacterized protein</fullName>
    </submittedName>
</protein>
<feature type="region of interest" description="Disordered" evidence="1">
    <location>
        <begin position="1"/>
        <end position="63"/>
    </location>
</feature>
<keyword evidence="3" id="KW-1185">Reference proteome</keyword>
<accession>A0ABT2JZ34</accession>
<evidence type="ECO:0000313" key="3">
    <source>
        <dbReference type="Proteomes" id="UP001156389"/>
    </source>
</evidence>
<reference evidence="2 3" key="1">
    <citation type="submission" date="2021-10" db="EMBL/GenBank/DDBJ databases">
        <title>Streptomyces gossypii sp. nov., isolated from soil collected from cotton field.</title>
        <authorList>
            <person name="Ge X."/>
            <person name="Chen X."/>
            <person name="Liu W."/>
        </authorList>
    </citation>
    <scope>NUCLEOTIDE SEQUENCE [LARGE SCALE GENOMIC DNA]</scope>
    <source>
        <strain evidence="2 3">N2-109</strain>
    </source>
</reference>
<dbReference type="Proteomes" id="UP001156389">
    <property type="component" value="Unassembled WGS sequence"/>
</dbReference>
<gene>
    <name evidence="2" type="ORF">LHJ74_24855</name>
</gene>
<sequence>MSTRPQPSEQLIFDDPLSQQSAQSAQLWGQSGDGGWGEQSTDGEDGSAADLTRFLDEKPPHHI</sequence>
<proteinExistence type="predicted"/>